<feature type="region of interest" description="Disordered" evidence="1">
    <location>
        <begin position="117"/>
        <end position="150"/>
    </location>
</feature>
<reference evidence="2 3" key="1">
    <citation type="journal article" date="2018" name="Nat. Ecol. Evol.">
        <title>Pezizomycetes genomes reveal the molecular basis of ectomycorrhizal truffle lifestyle.</title>
        <authorList>
            <person name="Murat C."/>
            <person name="Payen T."/>
            <person name="Noel B."/>
            <person name="Kuo A."/>
            <person name="Morin E."/>
            <person name="Chen J."/>
            <person name="Kohler A."/>
            <person name="Krizsan K."/>
            <person name="Balestrini R."/>
            <person name="Da Silva C."/>
            <person name="Montanini B."/>
            <person name="Hainaut M."/>
            <person name="Levati E."/>
            <person name="Barry K.W."/>
            <person name="Belfiori B."/>
            <person name="Cichocki N."/>
            <person name="Clum A."/>
            <person name="Dockter R.B."/>
            <person name="Fauchery L."/>
            <person name="Guy J."/>
            <person name="Iotti M."/>
            <person name="Le Tacon F."/>
            <person name="Lindquist E.A."/>
            <person name="Lipzen A."/>
            <person name="Malagnac F."/>
            <person name="Mello A."/>
            <person name="Molinier V."/>
            <person name="Miyauchi S."/>
            <person name="Poulain J."/>
            <person name="Riccioni C."/>
            <person name="Rubini A."/>
            <person name="Sitrit Y."/>
            <person name="Splivallo R."/>
            <person name="Traeger S."/>
            <person name="Wang M."/>
            <person name="Zifcakova L."/>
            <person name="Wipf D."/>
            <person name="Zambonelli A."/>
            <person name="Paolocci F."/>
            <person name="Nowrousian M."/>
            <person name="Ottonello S."/>
            <person name="Baldrian P."/>
            <person name="Spatafora J.W."/>
            <person name="Henrissat B."/>
            <person name="Nagy L.G."/>
            <person name="Aury J.M."/>
            <person name="Wincker P."/>
            <person name="Grigoriev I.V."/>
            <person name="Bonfante P."/>
            <person name="Martin F.M."/>
        </authorList>
    </citation>
    <scope>NUCLEOTIDE SEQUENCE [LARGE SCALE GENOMIC DNA]</scope>
    <source>
        <strain evidence="2 3">RN42</strain>
    </source>
</reference>
<dbReference type="AlphaFoldDB" id="A0A3N4I7G8"/>
<feature type="compositionally biased region" description="Low complexity" evidence="1">
    <location>
        <begin position="117"/>
        <end position="142"/>
    </location>
</feature>
<keyword evidence="3" id="KW-1185">Reference proteome</keyword>
<evidence type="ECO:0000256" key="1">
    <source>
        <dbReference type="SAM" id="MobiDB-lite"/>
    </source>
</evidence>
<gene>
    <name evidence="2" type="ORF">BJ508DRAFT_127106</name>
</gene>
<sequence>MTASSETSASSPPGTFYTPALSPPIQLQAISCLPFGCDFPLNIKTLDALSLWCFVFQSNGISSRHSLQALTVLTTSEALYHLPPSEPTLIAAKVAGRIQDRIEQGLIVQTRPALVATTTTTTTTSSATTTTKETPTEETPSPEVLHPPTSTHFQRLLPPIVAAILPLFPLRKRAIQ</sequence>
<protein>
    <submittedName>
        <fullName evidence="2">Uncharacterized protein</fullName>
    </submittedName>
</protein>
<evidence type="ECO:0000313" key="3">
    <source>
        <dbReference type="Proteomes" id="UP000275078"/>
    </source>
</evidence>
<evidence type="ECO:0000313" key="2">
    <source>
        <dbReference type="EMBL" id="RPA80648.1"/>
    </source>
</evidence>
<dbReference type="Proteomes" id="UP000275078">
    <property type="component" value="Unassembled WGS sequence"/>
</dbReference>
<accession>A0A3N4I7G8</accession>
<name>A0A3N4I7G8_ASCIM</name>
<dbReference type="EMBL" id="ML119686">
    <property type="protein sequence ID" value="RPA80648.1"/>
    <property type="molecule type" value="Genomic_DNA"/>
</dbReference>
<proteinExistence type="predicted"/>
<organism evidence="2 3">
    <name type="scientific">Ascobolus immersus RN42</name>
    <dbReference type="NCBI Taxonomy" id="1160509"/>
    <lineage>
        <taxon>Eukaryota</taxon>
        <taxon>Fungi</taxon>
        <taxon>Dikarya</taxon>
        <taxon>Ascomycota</taxon>
        <taxon>Pezizomycotina</taxon>
        <taxon>Pezizomycetes</taxon>
        <taxon>Pezizales</taxon>
        <taxon>Ascobolaceae</taxon>
        <taxon>Ascobolus</taxon>
    </lineage>
</organism>